<dbReference type="GO" id="GO:0008320">
    <property type="term" value="F:protein transmembrane transporter activity"/>
    <property type="evidence" value="ECO:0007669"/>
    <property type="project" value="UniProtKB-UniRule"/>
</dbReference>
<evidence type="ECO:0000256" key="9">
    <source>
        <dbReference type="HAMAP-Rule" id="MF_00422"/>
    </source>
</evidence>
<dbReference type="InterPro" id="IPR001901">
    <property type="entry name" value="Translocase_SecE/Sec61-g"/>
</dbReference>
<protein>
    <recommendedName>
        <fullName evidence="9">Protein translocase subunit SecE</fullName>
    </recommendedName>
</protein>
<name>A0A1G2LQJ4_9BACT</name>
<accession>A0A1G2LQJ4</accession>
<dbReference type="PANTHER" id="PTHR33910">
    <property type="entry name" value="PROTEIN TRANSLOCASE SUBUNIT SECE"/>
    <property type="match status" value="1"/>
</dbReference>
<keyword evidence="3 9" id="KW-1003">Cell membrane</keyword>
<dbReference type="Proteomes" id="UP000177171">
    <property type="component" value="Unassembled WGS sequence"/>
</dbReference>
<comment type="caution">
    <text evidence="10">The sequence shown here is derived from an EMBL/GenBank/DDBJ whole genome shotgun (WGS) entry which is preliminary data.</text>
</comment>
<dbReference type="GO" id="GO:0005886">
    <property type="term" value="C:plasma membrane"/>
    <property type="evidence" value="ECO:0007669"/>
    <property type="project" value="UniProtKB-SubCell"/>
</dbReference>
<evidence type="ECO:0000256" key="6">
    <source>
        <dbReference type="ARBA" id="ARBA00022989"/>
    </source>
</evidence>
<evidence type="ECO:0000313" key="11">
    <source>
        <dbReference type="Proteomes" id="UP000177171"/>
    </source>
</evidence>
<dbReference type="InterPro" id="IPR005807">
    <property type="entry name" value="SecE_bac"/>
</dbReference>
<evidence type="ECO:0000256" key="4">
    <source>
        <dbReference type="ARBA" id="ARBA00022692"/>
    </source>
</evidence>
<gene>
    <name evidence="9" type="primary">secE</name>
    <name evidence="10" type="ORF">A3G49_02230</name>
</gene>
<keyword evidence="2 9" id="KW-0813">Transport</keyword>
<organism evidence="10 11">
    <name type="scientific">Candidatus Sungbacteria bacterium RIFCSPLOWO2_12_FULL_41_11</name>
    <dbReference type="NCBI Taxonomy" id="1802286"/>
    <lineage>
        <taxon>Bacteria</taxon>
        <taxon>Candidatus Sungiibacteriota</taxon>
    </lineage>
</organism>
<dbReference type="GO" id="GO:0006605">
    <property type="term" value="P:protein targeting"/>
    <property type="evidence" value="ECO:0007669"/>
    <property type="project" value="UniProtKB-UniRule"/>
</dbReference>
<keyword evidence="4 9" id="KW-0812">Transmembrane</keyword>
<dbReference type="Gene3D" id="1.20.5.1030">
    <property type="entry name" value="Preprotein translocase secy subunit"/>
    <property type="match status" value="1"/>
</dbReference>
<evidence type="ECO:0000313" key="10">
    <source>
        <dbReference type="EMBL" id="OHA13159.1"/>
    </source>
</evidence>
<reference evidence="10 11" key="1">
    <citation type="journal article" date="2016" name="Nat. Commun.">
        <title>Thousands of microbial genomes shed light on interconnected biogeochemical processes in an aquifer system.</title>
        <authorList>
            <person name="Anantharaman K."/>
            <person name="Brown C.T."/>
            <person name="Hug L.A."/>
            <person name="Sharon I."/>
            <person name="Castelle C.J."/>
            <person name="Probst A.J."/>
            <person name="Thomas B.C."/>
            <person name="Singh A."/>
            <person name="Wilkins M.J."/>
            <person name="Karaoz U."/>
            <person name="Brodie E.L."/>
            <person name="Williams K.H."/>
            <person name="Hubbard S.S."/>
            <person name="Banfield J.F."/>
        </authorList>
    </citation>
    <scope>NUCLEOTIDE SEQUENCE [LARGE SCALE GENOMIC DNA]</scope>
</reference>
<feature type="transmembrane region" description="Helical" evidence="9">
    <location>
        <begin position="30"/>
        <end position="52"/>
    </location>
</feature>
<evidence type="ECO:0000256" key="8">
    <source>
        <dbReference type="ARBA" id="ARBA00023136"/>
    </source>
</evidence>
<comment type="similarity">
    <text evidence="9">Belongs to the SecE/SEC61-gamma family.</text>
</comment>
<dbReference type="GO" id="GO:0065002">
    <property type="term" value="P:intracellular protein transmembrane transport"/>
    <property type="evidence" value="ECO:0007669"/>
    <property type="project" value="UniProtKB-UniRule"/>
</dbReference>
<evidence type="ECO:0000256" key="7">
    <source>
        <dbReference type="ARBA" id="ARBA00023010"/>
    </source>
</evidence>
<dbReference type="AlphaFoldDB" id="A0A1G2LQJ4"/>
<keyword evidence="8 9" id="KW-0472">Membrane</keyword>
<dbReference type="NCBIfam" id="TIGR00964">
    <property type="entry name" value="secE_bact"/>
    <property type="match status" value="1"/>
</dbReference>
<dbReference type="HAMAP" id="MF_00422">
    <property type="entry name" value="SecE"/>
    <property type="match status" value="1"/>
</dbReference>
<comment type="subcellular location">
    <subcellularLocation>
        <location evidence="9">Cell membrane</location>
        <topology evidence="9">Single-pass membrane protein</topology>
    </subcellularLocation>
    <subcellularLocation>
        <location evidence="1">Membrane</location>
    </subcellularLocation>
</comment>
<dbReference type="PROSITE" id="PS01067">
    <property type="entry name" value="SECE_SEC61G"/>
    <property type="match status" value="1"/>
</dbReference>
<keyword evidence="5 9" id="KW-0653">Protein transport</keyword>
<dbReference type="PANTHER" id="PTHR33910:SF1">
    <property type="entry name" value="PROTEIN TRANSLOCASE SUBUNIT SECE"/>
    <property type="match status" value="1"/>
</dbReference>
<evidence type="ECO:0000256" key="3">
    <source>
        <dbReference type="ARBA" id="ARBA00022475"/>
    </source>
</evidence>
<dbReference type="Pfam" id="PF00584">
    <property type="entry name" value="SecE"/>
    <property type="match status" value="1"/>
</dbReference>
<keyword evidence="7 9" id="KW-0811">Translocation</keyword>
<proteinExistence type="inferred from homology"/>
<sequence length="61" mass="6916">MFTKVLTFFQEVQVEMKKVTWPTRPQAVNYTIAVIGISIGVAAFLGGLDYVFQFILNTFIL</sequence>
<dbReference type="EMBL" id="MHQY01000033">
    <property type="protein sequence ID" value="OHA13159.1"/>
    <property type="molecule type" value="Genomic_DNA"/>
</dbReference>
<evidence type="ECO:0000256" key="5">
    <source>
        <dbReference type="ARBA" id="ARBA00022927"/>
    </source>
</evidence>
<comment type="subunit">
    <text evidence="9">Component of the Sec protein translocase complex. Heterotrimer consisting of SecY, SecE and SecG subunits. The heterotrimers can form oligomers, although 1 heterotrimer is thought to be able to translocate proteins. Interacts with the ribosome. Interacts with SecDF, and other proteins may be involved. Interacts with SecA.</text>
</comment>
<keyword evidence="6 9" id="KW-1133">Transmembrane helix</keyword>
<dbReference type="GO" id="GO:0009306">
    <property type="term" value="P:protein secretion"/>
    <property type="evidence" value="ECO:0007669"/>
    <property type="project" value="UniProtKB-UniRule"/>
</dbReference>
<evidence type="ECO:0000256" key="1">
    <source>
        <dbReference type="ARBA" id="ARBA00004370"/>
    </source>
</evidence>
<dbReference type="GO" id="GO:0043952">
    <property type="term" value="P:protein transport by the Sec complex"/>
    <property type="evidence" value="ECO:0007669"/>
    <property type="project" value="UniProtKB-UniRule"/>
</dbReference>
<dbReference type="InterPro" id="IPR038379">
    <property type="entry name" value="SecE_sf"/>
</dbReference>
<comment type="function">
    <text evidence="9">Essential subunit of the Sec protein translocation channel SecYEG. Clamps together the 2 halves of SecY. May contact the channel plug during translocation.</text>
</comment>
<evidence type="ECO:0000256" key="2">
    <source>
        <dbReference type="ARBA" id="ARBA00022448"/>
    </source>
</evidence>